<dbReference type="PROSITE" id="PS00600">
    <property type="entry name" value="AA_TRANSFER_CLASS_3"/>
    <property type="match status" value="1"/>
</dbReference>
<dbReference type="Gene3D" id="3.40.640.10">
    <property type="entry name" value="Type I PLP-dependent aspartate aminotransferase-like (Major domain)"/>
    <property type="match status" value="1"/>
</dbReference>
<dbReference type="PANTHER" id="PTHR43094:SF1">
    <property type="entry name" value="AMINOTRANSFERASE CLASS-III"/>
    <property type="match status" value="1"/>
</dbReference>
<keyword evidence="4" id="KW-0808">Transferase</keyword>
<accession>A0ABV8S8W2</accession>
<dbReference type="InterPro" id="IPR015421">
    <property type="entry name" value="PyrdxlP-dep_Trfase_major"/>
</dbReference>
<proteinExistence type="inferred from homology"/>
<dbReference type="CDD" id="cd00610">
    <property type="entry name" value="OAT_like"/>
    <property type="match status" value="1"/>
</dbReference>
<reference evidence="5" key="1">
    <citation type="journal article" date="2019" name="Int. J. Syst. Evol. Microbiol.">
        <title>The Global Catalogue of Microorganisms (GCM) 10K type strain sequencing project: providing services to taxonomists for standard genome sequencing and annotation.</title>
        <authorList>
            <consortium name="The Broad Institute Genomics Platform"/>
            <consortium name="The Broad Institute Genome Sequencing Center for Infectious Disease"/>
            <person name="Wu L."/>
            <person name="Ma J."/>
        </authorList>
    </citation>
    <scope>NUCLEOTIDE SEQUENCE [LARGE SCALE GENOMIC DNA]</scope>
    <source>
        <strain evidence="5">CGMCC 4.1641</strain>
    </source>
</reference>
<evidence type="ECO:0000256" key="2">
    <source>
        <dbReference type="ARBA" id="ARBA00022898"/>
    </source>
</evidence>
<dbReference type="Gene3D" id="3.90.1150.10">
    <property type="entry name" value="Aspartate Aminotransferase, domain 1"/>
    <property type="match status" value="1"/>
</dbReference>
<keyword evidence="4" id="KW-0032">Aminotransferase</keyword>
<dbReference type="PANTHER" id="PTHR43094">
    <property type="entry name" value="AMINOTRANSFERASE"/>
    <property type="match status" value="1"/>
</dbReference>
<sequence length="454" mass="50793">MTESSREQGDINTTALRRKYAERNLSVRAQAIADEDASYFIHQNLSTPVLNVLSRAEGIYIYDLEGNRYIDMHGNGVHNVGFNNDAVIEAVSEALRQKNTFTPRRYTNEHAVALAKKLIEITPPGLDRVLFAPGGSEAIEMAVMLAKQVTGKWKTISFWDSYHGNGFQASSIGGEELFKGGNGPMVPGALHVEFPNYYRNPWGFHSQEAVDDEIIRQMSILFEKEGDIACVIGEPVSATPIVPSRSFWIRVKELCEKHGALLIFDEIIEGFGRTGRLFACEHYVTPHILVLGKSLGGGLLPFAGIVANEKYNVLQHRSIGHYTHEKNGLCSAAGLAMIQYLQEHELAKQADEVGRHALQWLEQMKDRHRLVGHIYGLGLHIGIEMVKDKQGKEKAIAEAEMVMYKAMERGIAFKVIEGNVITLRPSLLITRDEMVWALEQIEACIQEVENALYY</sequence>
<evidence type="ECO:0000256" key="1">
    <source>
        <dbReference type="ARBA" id="ARBA00008954"/>
    </source>
</evidence>
<evidence type="ECO:0000256" key="3">
    <source>
        <dbReference type="RuleBase" id="RU003560"/>
    </source>
</evidence>
<protein>
    <submittedName>
        <fullName evidence="4">Aspartate aminotransferase family protein</fullName>
    </submittedName>
</protein>
<dbReference type="InterPro" id="IPR049704">
    <property type="entry name" value="Aminotrans_3_PPA_site"/>
</dbReference>
<comment type="caution">
    <text evidence="4">The sequence shown here is derived from an EMBL/GenBank/DDBJ whole genome shotgun (WGS) entry which is preliminary data.</text>
</comment>
<dbReference type="Pfam" id="PF00202">
    <property type="entry name" value="Aminotran_3"/>
    <property type="match status" value="1"/>
</dbReference>
<dbReference type="PIRSF" id="PIRSF000521">
    <property type="entry name" value="Transaminase_4ab_Lys_Orn"/>
    <property type="match status" value="1"/>
</dbReference>
<comment type="similarity">
    <text evidence="1 3">Belongs to the class-III pyridoxal-phosphate-dependent aminotransferase family.</text>
</comment>
<dbReference type="NCBIfam" id="NF004755">
    <property type="entry name" value="PRK06082.1"/>
    <property type="match status" value="1"/>
</dbReference>
<dbReference type="RefSeq" id="WP_204603748.1">
    <property type="nucleotide sequence ID" value="NZ_JBHSED010000015.1"/>
</dbReference>
<name>A0ABV8S8W2_9BACL</name>
<organism evidence="4 5">
    <name type="scientific">Cohnella boryungensis</name>
    <dbReference type="NCBI Taxonomy" id="768479"/>
    <lineage>
        <taxon>Bacteria</taxon>
        <taxon>Bacillati</taxon>
        <taxon>Bacillota</taxon>
        <taxon>Bacilli</taxon>
        <taxon>Bacillales</taxon>
        <taxon>Paenibacillaceae</taxon>
        <taxon>Cohnella</taxon>
    </lineage>
</organism>
<keyword evidence="5" id="KW-1185">Reference proteome</keyword>
<dbReference type="InterPro" id="IPR005814">
    <property type="entry name" value="Aminotrans_3"/>
</dbReference>
<dbReference type="SUPFAM" id="SSF53383">
    <property type="entry name" value="PLP-dependent transferases"/>
    <property type="match status" value="1"/>
</dbReference>
<evidence type="ECO:0000313" key="5">
    <source>
        <dbReference type="Proteomes" id="UP001595755"/>
    </source>
</evidence>
<dbReference type="InterPro" id="IPR015424">
    <property type="entry name" value="PyrdxlP-dep_Trfase"/>
</dbReference>
<dbReference type="Proteomes" id="UP001595755">
    <property type="component" value="Unassembled WGS sequence"/>
</dbReference>
<evidence type="ECO:0000313" key="4">
    <source>
        <dbReference type="EMBL" id="MFC4303787.1"/>
    </source>
</evidence>
<dbReference type="InterPro" id="IPR015422">
    <property type="entry name" value="PyrdxlP-dep_Trfase_small"/>
</dbReference>
<keyword evidence="2 3" id="KW-0663">Pyridoxal phosphate</keyword>
<dbReference type="EMBL" id="JBHSED010000015">
    <property type="protein sequence ID" value="MFC4303787.1"/>
    <property type="molecule type" value="Genomic_DNA"/>
</dbReference>
<gene>
    <name evidence="4" type="ORF">ACFO1S_10065</name>
</gene>
<dbReference type="GO" id="GO:0008483">
    <property type="term" value="F:transaminase activity"/>
    <property type="evidence" value="ECO:0007669"/>
    <property type="project" value="UniProtKB-KW"/>
</dbReference>